<dbReference type="EMBL" id="JBBPBM010000015">
    <property type="protein sequence ID" value="KAK8558655.1"/>
    <property type="molecule type" value="Genomic_DNA"/>
</dbReference>
<name>A0ABR2EH06_9ROSI</name>
<evidence type="ECO:0000313" key="2">
    <source>
        <dbReference type="Proteomes" id="UP001472677"/>
    </source>
</evidence>
<reference evidence="1 2" key="1">
    <citation type="journal article" date="2024" name="G3 (Bethesda)">
        <title>Genome assembly of Hibiscus sabdariffa L. provides insights into metabolisms of medicinal natural products.</title>
        <authorList>
            <person name="Kim T."/>
        </authorList>
    </citation>
    <scope>NUCLEOTIDE SEQUENCE [LARGE SCALE GENOMIC DNA]</scope>
    <source>
        <strain evidence="1">TK-2024</strain>
        <tissue evidence="1">Old leaves</tissue>
    </source>
</reference>
<accession>A0ABR2EH06</accession>
<evidence type="ECO:0000313" key="1">
    <source>
        <dbReference type="EMBL" id="KAK8558655.1"/>
    </source>
</evidence>
<organism evidence="1 2">
    <name type="scientific">Hibiscus sabdariffa</name>
    <name type="common">roselle</name>
    <dbReference type="NCBI Taxonomy" id="183260"/>
    <lineage>
        <taxon>Eukaryota</taxon>
        <taxon>Viridiplantae</taxon>
        <taxon>Streptophyta</taxon>
        <taxon>Embryophyta</taxon>
        <taxon>Tracheophyta</taxon>
        <taxon>Spermatophyta</taxon>
        <taxon>Magnoliopsida</taxon>
        <taxon>eudicotyledons</taxon>
        <taxon>Gunneridae</taxon>
        <taxon>Pentapetalae</taxon>
        <taxon>rosids</taxon>
        <taxon>malvids</taxon>
        <taxon>Malvales</taxon>
        <taxon>Malvaceae</taxon>
        <taxon>Malvoideae</taxon>
        <taxon>Hibiscus</taxon>
    </lineage>
</organism>
<protein>
    <submittedName>
        <fullName evidence="1">Uncharacterized protein</fullName>
    </submittedName>
</protein>
<dbReference type="Proteomes" id="UP001472677">
    <property type="component" value="Unassembled WGS sequence"/>
</dbReference>
<keyword evidence="2" id="KW-1185">Reference proteome</keyword>
<gene>
    <name evidence="1" type="ORF">V6N12_041955</name>
</gene>
<sequence>MSTAPRPTRVADMVTESGAWDWDRVDNLLPREALDRIASIPPPRTALGEDKPLWRWEDTRGLWLRLISLEYRLSFFSLSFEEWLCRNLFDNSDMNNDVEWTKRFAIMCCLLWKRRCRLLLESDVDVMDDVLLHGNRLVLECSRGVTVVGGPVRGEIWVADSLAKRGHALSMEPAIYYLPPDGIDSLVVEEQWEASETADLHLRNIPMISATPIGIG</sequence>
<comment type="caution">
    <text evidence="1">The sequence shown here is derived from an EMBL/GenBank/DDBJ whole genome shotgun (WGS) entry which is preliminary data.</text>
</comment>
<proteinExistence type="predicted"/>